<dbReference type="EMBL" id="JADDUC020000001">
    <property type="protein sequence ID" value="KAI1242944.1"/>
    <property type="molecule type" value="Genomic_DNA"/>
</dbReference>
<proteinExistence type="predicted"/>
<dbReference type="Proteomes" id="UP000618051">
    <property type="component" value="Unassembled WGS sequence"/>
</dbReference>
<protein>
    <submittedName>
        <fullName evidence="1">Uncharacterized protein</fullName>
    </submittedName>
</protein>
<comment type="caution">
    <text evidence="1">The sequence shown here is derived from an EMBL/GenBank/DDBJ whole genome shotgun (WGS) entry which is preliminary data.</text>
</comment>
<evidence type="ECO:0000313" key="2">
    <source>
        <dbReference type="EMBL" id="KAI1242944.1"/>
    </source>
</evidence>
<name>A0A835NS69_9PASS</name>
<dbReference type="AlphaFoldDB" id="A0A835NS69"/>
<reference evidence="2 3" key="2">
    <citation type="journal article" date="2021" name="J. Hered.">
        <title>Feather Gene Expression Elucidates the Developmental Basis of Plumage Iridescence in African Starlings.</title>
        <authorList>
            <person name="Rubenstein D.R."/>
            <person name="Corvelo A."/>
            <person name="MacManes M.D."/>
            <person name="Maia R."/>
            <person name="Narzisi G."/>
            <person name="Rousaki A."/>
            <person name="Vandenabeele P."/>
            <person name="Shawkey M.D."/>
            <person name="Solomon J."/>
        </authorList>
    </citation>
    <scope>NUCLEOTIDE SEQUENCE [LARGE SCALE GENOMIC DNA]</scope>
    <source>
        <strain evidence="2">SS15</strain>
    </source>
</reference>
<sequence length="107" mass="12290">MRPQVLVRDRPKFPSFLPHDLLKKTPRTPTLVGFGQWFSGLIEVAVIQAIQAAGLGVAPEKGQQQALWHYVLKKTKENIMTQWNLMEPKLYFDKVGPNRRQVRLGHC</sequence>
<accession>A0A835NS69</accession>
<gene>
    <name evidence="2" type="ORF">IHE44_0000506</name>
    <name evidence="1" type="ORF">IHE44_012879</name>
</gene>
<organism evidence="1">
    <name type="scientific">Lamprotornis superbus</name>
    <dbReference type="NCBI Taxonomy" id="245042"/>
    <lineage>
        <taxon>Eukaryota</taxon>
        <taxon>Metazoa</taxon>
        <taxon>Chordata</taxon>
        <taxon>Craniata</taxon>
        <taxon>Vertebrata</taxon>
        <taxon>Euteleostomi</taxon>
        <taxon>Archelosauria</taxon>
        <taxon>Archosauria</taxon>
        <taxon>Dinosauria</taxon>
        <taxon>Saurischia</taxon>
        <taxon>Theropoda</taxon>
        <taxon>Coelurosauria</taxon>
        <taxon>Aves</taxon>
        <taxon>Neognathae</taxon>
        <taxon>Neoaves</taxon>
        <taxon>Telluraves</taxon>
        <taxon>Australaves</taxon>
        <taxon>Passeriformes</taxon>
        <taxon>Sturnidae</taxon>
        <taxon>Lamprotornis</taxon>
    </lineage>
</organism>
<keyword evidence="3" id="KW-1185">Reference proteome</keyword>
<evidence type="ECO:0000313" key="3">
    <source>
        <dbReference type="Proteomes" id="UP000618051"/>
    </source>
</evidence>
<evidence type="ECO:0000313" key="1">
    <source>
        <dbReference type="EMBL" id="KAG0120246.1"/>
    </source>
</evidence>
<dbReference type="EMBL" id="JADDUC010000066">
    <property type="protein sequence ID" value="KAG0120246.1"/>
    <property type="molecule type" value="Genomic_DNA"/>
</dbReference>
<reference evidence="2" key="3">
    <citation type="submission" date="2022-01" db="EMBL/GenBank/DDBJ databases">
        <authorList>
            <person name="Rubenstein D.R."/>
        </authorList>
    </citation>
    <scope>NUCLEOTIDE SEQUENCE</scope>
    <source>
        <strain evidence="2">SS15</strain>
        <tissue evidence="2">Liver</tissue>
    </source>
</reference>
<reference evidence="1" key="1">
    <citation type="submission" date="2020-10" db="EMBL/GenBank/DDBJ databases">
        <title>Feather gene expression reveals the developmental basis of iridescence in African starlings.</title>
        <authorList>
            <person name="Rubenstein D.R."/>
        </authorList>
    </citation>
    <scope>NUCLEOTIDE SEQUENCE</scope>
    <source>
        <strain evidence="1">SS15</strain>
        <tissue evidence="1">Liver</tissue>
    </source>
</reference>